<evidence type="ECO:0000313" key="5">
    <source>
        <dbReference type="Proteomes" id="UP000197138"/>
    </source>
</evidence>
<dbReference type="EMBL" id="MTKT01004486">
    <property type="protein sequence ID" value="OWM71321.1"/>
    <property type="molecule type" value="Genomic_DNA"/>
</dbReference>
<dbReference type="PANTHER" id="PTHR33597">
    <property type="entry name" value="OS02G0760400 PROTEIN"/>
    <property type="match status" value="1"/>
</dbReference>
<dbReference type="EMBL" id="PGOL01003568">
    <property type="protein sequence ID" value="PKI40420.1"/>
    <property type="molecule type" value="Genomic_DNA"/>
</dbReference>
<dbReference type="InterPro" id="IPR057192">
    <property type="entry name" value="DUF7870"/>
</dbReference>
<keyword evidence="1" id="KW-0472">Membrane</keyword>
<keyword evidence="1" id="KW-1133">Transmembrane helix</keyword>
<evidence type="ECO:0000313" key="4">
    <source>
        <dbReference type="EMBL" id="PKI40420.1"/>
    </source>
</evidence>
<evidence type="ECO:0000256" key="1">
    <source>
        <dbReference type="SAM" id="Phobius"/>
    </source>
</evidence>
<evidence type="ECO:0000313" key="3">
    <source>
        <dbReference type="EMBL" id="OWM71321.1"/>
    </source>
</evidence>
<proteinExistence type="predicted"/>
<reference evidence="4 6" key="3">
    <citation type="submission" date="2017-11" db="EMBL/GenBank/DDBJ databases">
        <title>De-novo sequencing of pomegranate (Punica granatum L.) genome.</title>
        <authorList>
            <person name="Akparov Z."/>
            <person name="Amiraslanov A."/>
            <person name="Hajiyeva S."/>
            <person name="Abbasov M."/>
            <person name="Kaur K."/>
            <person name="Hamwieh A."/>
            <person name="Solovyev V."/>
            <person name="Salamov A."/>
            <person name="Braich B."/>
            <person name="Kosarev P."/>
            <person name="Mahmoud A."/>
            <person name="Hajiyev E."/>
            <person name="Babayeva S."/>
            <person name="Izzatullayeva V."/>
            <person name="Mammadov A."/>
            <person name="Mammadov A."/>
            <person name="Sharifova S."/>
            <person name="Ojaghi J."/>
            <person name="Eynullazada K."/>
            <person name="Bayramov B."/>
            <person name="Abdulazimova A."/>
            <person name="Shahmuradov I."/>
        </authorList>
    </citation>
    <scope>NUCLEOTIDE SEQUENCE [LARGE SCALE GENOMIC DNA]</scope>
    <source>
        <strain evidence="4">AG2017</strain>
        <strain evidence="6">cv. AG2017</strain>
        <tissue evidence="4">Leaf</tissue>
    </source>
</reference>
<reference evidence="3" key="2">
    <citation type="submission" date="2017-06" db="EMBL/GenBank/DDBJ databases">
        <title>The pomegranate genome and the genomics of punicalagin biosynthesis.</title>
        <authorList>
            <person name="Xu C."/>
        </authorList>
    </citation>
    <scope>NUCLEOTIDE SEQUENCE [LARGE SCALE GENOMIC DNA]</scope>
    <source>
        <tissue evidence="3">Fresh leaf</tissue>
    </source>
</reference>
<keyword evidence="6" id="KW-1185">Reference proteome</keyword>
<feature type="transmembrane region" description="Helical" evidence="1">
    <location>
        <begin position="57"/>
        <end position="77"/>
    </location>
</feature>
<name>A0A218WGG4_PUNGR</name>
<evidence type="ECO:0000313" key="6">
    <source>
        <dbReference type="Proteomes" id="UP000233551"/>
    </source>
</evidence>
<dbReference type="STRING" id="22663.A0A218WGG4"/>
<gene>
    <name evidence="3" type="ORF">CDL15_Pgr011449</name>
    <name evidence="4" type="ORF">CRG98_039197</name>
</gene>
<dbReference type="AlphaFoldDB" id="A0A218WGG4"/>
<accession>A0A218WGG4</accession>
<reference evidence="5" key="1">
    <citation type="journal article" date="2017" name="Plant J.">
        <title>The pomegranate (Punica granatum L.) genome and the genomics of punicalagin biosynthesis.</title>
        <authorList>
            <person name="Qin G."/>
            <person name="Xu C."/>
            <person name="Ming R."/>
            <person name="Tang H."/>
            <person name="Guyot R."/>
            <person name="Kramer E.M."/>
            <person name="Hu Y."/>
            <person name="Yi X."/>
            <person name="Qi Y."/>
            <person name="Xu X."/>
            <person name="Gao Z."/>
            <person name="Pan H."/>
            <person name="Jian J."/>
            <person name="Tian Y."/>
            <person name="Yue Z."/>
            <person name="Xu Y."/>
        </authorList>
    </citation>
    <scope>NUCLEOTIDE SEQUENCE [LARGE SCALE GENOMIC DNA]</scope>
    <source>
        <strain evidence="5">cv. Dabenzi</strain>
    </source>
</reference>
<dbReference type="Proteomes" id="UP000197138">
    <property type="component" value="Unassembled WGS sequence"/>
</dbReference>
<dbReference type="PANTHER" id="PTHR33597:SF11">
    <property type="entry name" value="OS07G0620600 PROTEIN"/>
    <property type="match status" value="1"/>
</dbReference>
<dbReference type="OrthoDB" id="1919622at2759"/>
<dbReference type="Proteomes" id="UP000233551">
    <property type="component" value="Unassembled WGS sequence"/>
</dbReference>
<evidence type="ECO:0000259" key="2">
    <source>
        <dbReference type="Pfam" id="PF25276"/>
    </source>
</evidence>
<comment type="caution">
    <text evidence="3">The sequence shown here is derived from an EMBL/GenBank/DDBJ whole genome shotgun (WGS) entry which is preliminary data.</text>
</comment>
<keyword evidence="1" id="KW-0812">Transmembrane</keyword>
<organism evidence="3 5">
    <name type="scientific">Punica granatum</name>
    <name type="common">Pomegranate</name>
    <dbReference type="NCBI Taxonomy" id="22663"/>
    <lineage>
        <taxon>Eukaryota</taxon>
        <taxon>Viridiplantae</taxon>
        <taxon>Streptophyta</taxon>
        <taxon>Embryophyta</taxon>
        <taxon>Tracheophyta</taxon>
        <taxon>Spermatophyta</taxon>
        <taxon>Magnoliopsida</taxon>
        <taxon>eudicotyledons</taxon>
        <taxon>Gunneridae</taxon>
        <taxon>Pentapetalae</taxon>
        <taxon>rosids</taxon>
        <taxon>malvids</taxon>
        <taxon>Myrtales</taxon>
        <taxon>Lythraceae</taxon>
        <taxon>Punica</taxon>
    </lineage>
</organism>
<dbReference type="GeneID" id="116203134"/>
<sequence>MGDRKVPKIIAMESLPQFHCHQTKRQKVLKRLLASKSITFEGNEGRYLIGKLLLPRYLRVMTFLGQLVAFMLVVVSFPRLRPMFDSFLSTVEAEYRFDPVKFEVLPMLFRDLANEGLLRGGEKAVFLSNQADYEAMDGSRMILFDEVMDHISTADLERQSSIQDNTFDFAFTYEFHDAASRFIDRTLKVGGIAAIHLGGVDPNDAGSFHIPRNYKIVYIRRFDSPVLAIKKTSEAAMEPSQTRRQLCGLTSQKKKEALKNLEDVLLEPPRAATGRSKRYLKKTRYLPDLMGDTLEGYPRRVFIDVGPPEKDGESTGTKWFIENYPTRNLDFDMYKMETVASEGEKYPVSSLSSSISDQHESEAPQIGMSEWLRKNVKEEEYVVMKADAEVVEEMMRGRATGLVDELFLECKPKGKKKPTDANGSGNKRAYWECLALYGRLRDEGVAVHQWWG</sequence>
<feature type="domain" description="DUF7870" evidence="2">
    <location>
        <begin position="258"/>
        <end position="451"/>
    </location>
</feature>
<dbReference type="Pfam" id="PF25276">
    <property type="entry name" value="DUF7870"/>
    <property type="match status" value="1"/>
</dbReference>
<protein>
    <recommendedName>
        <fullName evidence="2">DUF7870 domain-containing protein</fullName>
    </recommendedName>
</protein>